<organism evidence="2 3">
    <name type="scientific">Streptomonospora mangrovi</name>
    <dbReference type="NCBI Taxonomy" id="2883123"/>
    <lineage>
        <taxon>Bacteria</taxon>
        <taxon>Bacillati</taxon>
        <taxon>Actinomycetota</taxon>
        <taxon>Actinomycetes</taxon>
        <taxon>Streptosporangiales</taxon>
        <taxon>Nocardiopsidaceae</taxon>
        <taxon>Streptomonospora</taxon>
    </lineage>
</organism>
<dbReference type="Pfam" id="PF12730">
    <property type="entry name" value="ABC2_membrane_4"/>
    <property type="match status" value="1"/>
</dbReference>
<reference evidence="2" key="1">
    <citation type="submission" date="2021-10" db="EMBL/GenBank/DDBJ databases">
        <title>Streptomonospora sp. nov., isolated from mangrove soil.</title>
        <authorList>
            <person name="Chen X."/>
            <person name="Ge X."/>
            <person name="Liu W."/>
        </authorList>
    </citation>
    <scope>NUCLEOTIDE SEQUENCE</scope>
    <source>
        <strain evidence="2">S1-112</strain>
    </source>
</reference>
<name>A0A9X3NVZ7_9ACTN</name>
<dbReference type="RefSeq" id="WP_270075140.1">
    <property type="nucleotide sequence ID" value="NZ_JAJAQC010000088.1"/>
</dbReference>
<keyword evidence="3" id="KW-1185">Reference proteome</keyword>
<accession>A0A9X3NVZ7</accession>
<keyword evidence="1" id="KW-1133">Transmembrane helix</keyword>
<comment type="caution">
    <text evidence="2">The sequence shown here is derived from an EMBL/GenBank/DDBJ whole genome shotgun (WGS) entry which is preliminary data.</text>
</comment>
<gene>
    <name evidence="2" type="ORF">LG943_26815</name>
</gene>
<feature type="transmembrane region" description="Helical" evidence="1">
    <location>
        <begin position="66"/>
        <end position="86"/>
    </location>
</feature>
<evidence type="ECO:0000313" key="2">
    <source>
        <dbReference type="EMBL" id="MDA0567905.1"/>
    </source>
</evidence>
<dbReference type="AlphaFoldDB" id="A0A9X3NVZ7"/>
<keyword evidence="1" id="KW-0472">Membrane</keyword>
<feature type="transmembrane region" description="Helical" evidence="1">
    <location>
        <begin position="107"/>
        <end position="129"/>
    </location>
</feature>
<sequence>MAAVLAAELLKLRTARSTSVVLALVAVIAALGVLMAASGANAFDAAGAAERSRWAAVAPIEQEYLAFWQVCLAVLGALAVTAEYGSGMIRTTLAAVPRRGAVLAAKAGAVGALALAAGAVAVVGTHVAVRAVLGDRPFDAYTAPMAETVPLLAALSAAAAVAALVGLGAGVLLRSTAGAIVAAVALIFAPPMIARFLAEPWADRVAAGSLTGLPAQIAGTAPDPVLGPVAAGAVLAAYAVAALAAGAVALHRRDV</sequence>
<proteinExistence type="predicted"/>
<protein>
    <submittedName>
        <fullName evidence="2">ABC transporter permease</fullName>
    </submittedName>
</protein>
<dbReference type="EMBL" id="JAJAQC010000088">
    <property type="protein sequence ID" value="MDA0567905.1"/>
    <property type="molecule type" value="Genomic_DNA"/>
</dbReference>
<dbReference type="Proteomes" id="UP001140076">
    <property type="component" value="Unassembled WGS sequence"/>
</dbReference>
<evidence type="ECO:0000256" key="1">
    <source>
        <dbReference type="SAM" id="Phobius"/>
    </source>
</evidence>
<keyword evidence="1" id="KW-0812">Transmembrane</keyword>
<feature type="transmembrane region" description="Helical" evidence="1">
    <location>
        <begin position="180"/>
        <end position="198"/>
    </location>
</feature>
<feature type="transmembrane region" description="Helical" evidence="1">
    <location>
        <begin position="149"/>
        <end position="173"/>
    </location>
</feature>
<feature type="transmembrane region" description="Helical" evidence="1">
    <location>
        <begin position="229"/>
        <end position="250"/>
    </location>
</feature>
<evidence type="ECO:0000313" key="3">
    <source>
        <dbReference type="Proteomes" id="UP001140076"/>
    </source>
</evidence>